<evidence type="ECO:0000256" key="3">
    <source>
        <dbReference type="ARBA" id="ARBA00012438"/>
    </source>
</evidence>
<comment type="subcellular location">
    <subcellularLocation>
        <location evidence="2">Cell membrane</location>
        <topology evidence="2">Multi-pass membrane protein</topology>
    </subcellularLocation>
</comment>
<evidence type="ECO:0000256" key="8">
    <source>
        <dbReference type="ARBA" id="ARBA00022777"/>
    </source>
</evidence>
<dbReference type="RefSeq" id="WP_127073511.1">
    <property type="nucleotide sequence ID" value="NZ_BMKB01000001.1"/>
</dbReference>
<dbReference type="Pfam" id="PF25323">
    <property type="entry name" value="6TM_PilS"/>
    <property type="match status" value="1"/>
</dbReference>
<keyword evidence="6" id="KW-0808">Transferase</keyword>
<evidence type="ECO:0000259" key="11">
    <source>
        <dbReference type="PROSITE" id="PS50109"/>
    </source>
</evidence>
<evidence type="ECO:0000256" key="9">
    <source>
        <dbReference type="ARBA" id="ARBA00022840"/>
    </source>
</evidence>
<feature type="transmembrane region" description="Helical" evidence="10">
    <location>
        <begin position="111"/>
        <end position="128"/>
    </location>
</feature>
<feature type="transmembrane region" description="Helical" evidence="10">
    <location>
        <begin position="28"/>
        <end position="49"/>
    </location>
</feature>
<dbReference type="GO" id="GO:0005524">
    <property type="term" value="F:ATP binding"/>
    <property type="evidence" value="ECO:0007669"/>
    <property type="project" value="UniProtKB-KW"/>
</dbReference>
<evidence type="ECO:0000313" key="13">
    <source>
        <dbReference type="Proteomes" id="UP000596977"/>
    </source>
</evidence>
<evidence type="ECO:0000256" key="2">
    <source>
        <dbReference type="ARBA" id="ARBA00004651"/>
    </source>
</evidence>
<dbReference type="Gene3D" id="3.30.565.10">
    <property type="entry name" value="Histidine kinase-like ATPase, C-terminal domain"/>
    <property type="match status" value="1"/>
</dbReference>
<dbReference type="InterPro" id="IPR036890">
    <property type="entry name" value="HATPase_C_sf"/>
</dbReference>
<keyword evidence="9" id="KW-0067">ATP-binding</keyword>
<dbReference type="Proteomes" id="UP000596977">
    <property type="component" value="Unassembled WGS sequence"/>
</dbReference>
<proteinExistence type="predicted"/>
<keyword evidence="4" id="KW-1003">Cell membrane</keyword>
<dbReference type="InterPro" id="IPR003594">
    <property type="entry name" value="HATPase_dom"/>
</dbReference>
<organism evidence="12 13">
    <name type="scientific">Pelagibacterium lentulum</name>
    <dbReference type="NCBI Taxonomy" id="2029865"/>
    <lineage>
        <taxon>Bacteria</taxon>
        <taxon>Pseudomonadati</taxon>
        <taxon>Pseudomonadota</taxon>
        <taxon>Alphaproteobacteria</taxon>
        <taxon>Hyphomicrobiales</taxon>
        <taxon>Devosiaceae</taxon>
        <taxon>Pelagibacterium</taxon>
    </lineage>
</organism>
<keyword evidence="10" id="KW-0812">Transmembrane</keyword>
<dbReference type="EC" id="2.7.13.3" evidence="3"/>
<dbReference type="SMART" id="SM00388">
    <property type="entry name" value="HisKA"/>
    <property type="match status" value="1"/>
</dbReference>
<protein>
    <recommendedName>
        <fullName evidence="3">histidine kinase</fullName>
        <ecNumber evidence="3">2.7.13.3</ecNumber>
    </recommendedName>
</protein>
<feature type="transmembrane region" description="Helical" evidence="10">
    <location>
        <begin position="135"/>
        <end position="154"/>
    </location>
</feature>
<dbReference type="InterPro" id="IPR050980">
    <property type="entry name" value="2C_sensor_his_kinase"/>
</dbReference>
<dbReference type="InterPro" id="IPR004358">
    <property type="entry name" value="Sig_transdc_His_kin-like_C"/>
</dbReference>
<dbReference type="Gene3D" id="1.10.287.130">
    <property type="match status" value="1"/>
</dbReference>
<feature type="transmembrane region" description="Helical" evidence="10">
    <location>
        <begin position="55"/>
        <end position="75"/>
    </location>
</feature>
<dbReference type="EMBL" id="BMKB01000001">
    <property type="protein sequence ID" value="GGA38146.1"/>
    <property type="molecule type" value="Genomic_DNA"/>
</dbReference>
<dbReference type="GO" id="GO:0005886">
    <property type="term" value="C:plasma membrane"/>
    <property type="evidence" value="ECO:0007669"/>
    <property type="project" value="UniProtKB-SubCell"/>
</dbReference>
<comment type="catalytic activity">
    <reaction evidence="1">
        <text>ATP + protein L-histidine = ADP + protein N-phospho-L-histidine.</text>
        <dbReference type="EC" id="2.7.13.3"/>
    </reaction>
</comment>
<dbReference type="SMART" id="SM00387">
    <property type="entry name" value="HATPase_c"/>
    <property type="match status" value="1"/>
</dbReference>
<evidence type="ECO:0000256" key="10">
    <source>
        <dbReference type="SAM" id="Phobius"/>
    </source>
</evidence>
<accession>A0A916R5X5</accession>
<comment type="caution">
    <text evidence="12">The sequence shown here is derived from an EMBL/GenBank/DDBJ whole genome shotgun (WGS) entry which is preliminary data.</text>
</comment>
<dbReference type="PROSITE" id="PS50109">
    <property type="entry name" value="HIS_KIN"/>
    <property type="match status" value="1"/>
</dbReference>
<evidence type="ECO:0000256" key="7">
    <source>
        <dbReference type="ARBA" id="ARBA00022741"/>
    </source>
</evidence>
<dbReference type="NCBIfam" id="NF033792">
    <property type="entry name" value="ActS_PrrB_HisK"/>
    <property type="match status" value="1"/>
</dbReference>
<feature type="domain" description="Histidine kinase" evidence="11">
    <location>
        <begin position="223"/>
        <end position="444"/>
    </location>
</feature>
<evidence type="ECO:0000256" key="5">
    <source>
        <dbReference type="ARBA" id="ARBA00022553"/>
    </source>
</evidence>
<reference evidence="12 13" key="1">
    <citation type="journal article" date="2014" name="Int. J. Syst. Evol. Microbiol.">
        <title>Complete genome sequence of Corynebacterium casei LMG S-19264T (=DSM 44701T), isolated from a smear-ripened cheese.</title>
        <authorList>
            <consortium name="US DOE Joint Genome Institute (JGI-PGF)"/>
            <person name="Walter F."/>
            <person name="Albersmeier A."/>
            <person name="Kalinowski J."/>
            <person name="Ruckert C."/>
        </authorList>
    </citation>
    <scope>NUCLEOTIDE SEQUENCE [LARGE SCALE GENOMIC DNA]</scope>
    <source>
        <strain evidence="12 13">CGMCC 1.15896</strain>
    </source>
</reference>
<dbReference type="GO" id="GO:0000155">
    <property type="term" value="F:phosphorelay sensor kinase activity"/>
    <property type="evidence" value="ECO:0007669"/>
    <property type="project" value="InterPro"/>
</dbReference>
<dbReference type="SUPFAM" id="SSF47384">
    <property type="entry name" value="Homodimeric domain of signal transducing histidine kinase"/>
    <property type="match status" value="1"/>
</dbReference>
<dbReference type="InterPro" id="IPR047770">
    <property type="entry name" value="RegB"/>
</dbReference>
<dbReference type="PANTHER" id="PTHR44936">
    <property type="entry name" value="SENSOR PROTEIN CREC"/>
    <property type="match status" value="1"/>
</dbReference>
<dbReference type="Pfam" id="PF02518">
    <property type="entry name" value="HATPase_c"/>
    <property type="match status" value="1"/>
</dbReference>
<feature type="transmembrane region" description="Helical" evidence="10">
    <location>
        <begin position="166"/>
        <end position="186"/>
    </location>
</feature>
<dbReference type="Pfam" id="PF00512">
    <property type="entry name" value="HisKA"/>
    <property type="match status" value="1"/>
</dbReference>
<dbReference type="SUPFAM" id="SSF55874">
    <property type="entry name" value="ATPase domain of HSP90 chaperone/DNA topoisomerase II/histidine kinase"/>
    <property type="match status" value="1"/>
</dbReference>
<evidence type="ECO:0000256" key="4">
    <source>
        <dbReference type="ARBA" id="ARBA00022475"/>
    </source>
</evidence>
<name>A0A916R5X5_9HYPH</name>
<dbReference type="PANTHER" id="PTHR44936:SF10">
    <property type="entry name" value="SENSOR PROTEIN RSTB"/>
    <property type="match status" value="1"/>
</dbReference>
<evidence type="ECO:0000313" key="12">
    <source>
        <dbReference type="EMBL" id="GGA38146.1"/>
    </source>
</evidence>
<keyword evidence="8" id="KW-0418">Kinase</keyword>
<dbReference type="InterPro" id="IPR005467">
    <property type="entry name" value="His_kinase_dom"/>
</dbReference>
<keyword evidence="10" id="KW-1133">Transmembrane helix</keyword>
<dbReference type="InterPro" id="IPR003661">
    <property type="entry name" value="HisK_dim/P_dom"/>
</dbReference>
<dbReference type="CDD" id="cd00082">
    <property type="entry name" value="HisKA"/>
    <property type="match status" value="1"/>
</dbReference>
<keyword evidence="10" id="KW-0472">Membrane</keyword>
<keyword evidence="13" id="KW-1185">Reference proteome</keyword>
<dbReference type="PRINTS" id="PR00344">
    <property type="entry name" value="BCTRLSENSOR"/>
</dbReference>
<dbReference type="OrthoDB" id="9785252at2"/>
<gene>
    <name evidence="12" type="ORF">GCM10011499_04410</name>
</gene>
<evidence type="ECO:0000256" key="1">
    <source>
        <dbReference type="ARBA" id="ARBA00000085"/>
    </source>
</evidence>
<keyword evidence="5" id="KW-0597">Phosphoprotein</keyword>
<evidence type="ECO:0000256" key="6">
    <source>
        <dbReference type="ARBA" id="ARBA00022679"/>
    </source>
</evidence>
<keyword evidence="7" id="KW-0547">Nucleotide-binding</keyword>
<sequence>MTPAQSLSNSESIAYVPRAANPLRLETLVLLRWLAIAGQSASILVVHFVLGFDLPLAACATVIAASVLLNLGLLIRFGPAHRPGSRLGFIQLAYDCLQLGSLLYLTGGLGNPFALLLLAPVSVSASALPSRETVLLASLVALIATLIALFHLPLPWDPAAPFTPPPFYLLGMWVSLLCGVGFIAAYTNKVAHEARQLVDALTVTELALSRQQQLSALDGLAAAAAHELGTPLATIALAAKEMRREVAEGELAEDMDLILEQVARCRAILGKLRNLKSAQADIFEKVSVSDVIAELAKPHEHAASSMGKTISMSKSEFGGEEPVILRNVALLYGLGNLIENAVQFAREYITISAGWDARRVVITIADDGPGFPSELLSRLGEPYLTTRFRDKGEADPRGPDGAGGLGLGVFIAKTLLERTGATLRFFNARANGHACVEISWPREALNDADSEPWP</sequence>
<dbReference type="AlphaFoldDB" id="A0A916R5X5"/>
<dbReference type="InterPro" id="IPR036097">
    <property type="entry name" value="HisK_dim/P_sf"/>
</dbReference>